<evidence type="ECO:0000256" key="7">
    <source>
        <dbReference type="ARBA" id="ARBA00022737"/>
    </source>
</evidence>
<comment type="subunit">
    <text evidence="15">Monomer. Interacts with TIGAR; the interaction increases hexokinase activity in a hypoxia- and HIF1A-dependent manner.</text>
</comment>
<evidence type="ECO:0000256" key="16">
    <source>
        <dbReference type="ARBA" id="ARBA00047905"/>
    </source>
</evidence>
<keyword evidence="18" id="KW-0418">Kinase</keyword>
<dbReference type="GO" id="GO:0006006">
    <property type="term" value="P:glucose metabolic process"/>
    <property type="evidence" value="ECO:0007669"/>
    <property type="project" value="TreeGrafter"/>
</dbReference>
<dbReference type="UniPathway" id="UPA00242"/>
<reference evidence="20" key="2">
    <citation type="submission" date="2025-08" db="UniProtKB">
        <authorList>
            <consortium name="Ensembl"/>
        </authorList>
    </citation>
    <scope>IDENTIFICATION</scope>
</reference>
<evidence type="ECO:0000256" key="13">
    <source>
        <dbReference type="ARBA" id="ARBA00044613"/>
    </source>
</evidence>
<evidence type="ECO:0000256" key="3">
    <source>
        <dbReference type="ARBA" id="ARBA00004888"/>
    </source>
</evidence>
<dbReference type="GO" id="GO:0005536">
    <property type="term" value="F:D-glucose binding"/>
    <property type="evidence" value="ECO:0007669"/>
    <property type="project" value="InterPro"/>
</dbReference>
<evidence type="ECO:0000256" key="5">
    <source>
        <dbReference type="ARBA" id="ARBA00022490"/>
    </source>
</evidence>
<comment type="catalytic activity">
    <reaction evidence="16">
        <text>D-fructose + ATP = D-fructose 6-phosphate + ADP + H(+)</text>
        <dbReference type="Rhea" id="RHEA:16125"/>
        <dbReference type="ChEBI" id="CHEBI:15378"/>
        <dbReference type="ChEBI" id="CHEBI:30616"/>
        <dbReference type="ChEBI" id="CHEBI:37721"/>
        <dbReference type="ChEBI" id="CHEBI:61527"/>
        <dbReference type="ChEBI" id="CHEBI:456216"/>
        <dbReference type="EC" id="2.7.1.1"/>
    </reaction>
    <physiologicalReaction direction="left-to-right" evidence="16">
        <dbReference type="Rhea" id="RHEA:16126"/>
    </physiologicalReaction>
</comment>
<reference evidence="21" key="1">
    <citation type="submission" date="2011-11" db="EMBL/GenBank/DDBJ databases">
        <title>The Draft Genome of Spermophilus tridecemlineatus.</title>
        <authorList>
            <consortium name="The Broad Institute Genome Assembly &amp; Analysis Group"/>
            <consortium name="Computational R&amp;D Group"/>
            <consortium name="and Sequencing Platform"/>
            <person name="Di Palma F."/>
            <person name="Alfoldi J."/>
            <person name="Johnson J."/>
            <person name="Berlin A."/>
            <person name="Gnerre S."/>
            <person name="Jaffe D."/>
            <person name="MacCallum I."/>
            <person name="Young S."/>
            <person name="Walker B.J."/>
            <person name="Lindblad-Toh K."/>
        </authorList>
    </citation>
    <scope>NUCLEOTIDE SEQUENCE [LARGE SCALE GENOMIC DNA]</scope>
</reference>
<protein>
    <recommendedName>
        <fullName evidence="18">Phosphotransferase</fullName>
        <ecNumber evidence="18">2.7.1.-</ecNumber>
    </recommendedName>
</protein>
<dbReference type="EMBL" id="AGTP01042542">
    <property type="status" value="NOT_ANNOTATED_CDS"/>
    <property type="molecule type" value="Genomic_DNA"/>
</dbReference>
<evidence type="ECO:0000313" key="20">
    <source>
        <dbReference type="Ensembl" id="ENSSTOP00000027784.1"/>
    </source>
</evidence>
<comment type="similarity">
    <text evidence="18">Belongs to the hexokinase family.</text>
</comment>
<comment type="pathway">
    <text evidence="4">Carbohydrate metabolism; hexose metabolism.</text>
</comment>
<evidence type="ECO:0000256" key="8">
    <source>
        <dbReference type="ARBA" id="ARBA00022787"/>
    </source>
</evidence>
<dbReference type="Ensembl" id="ENSSTOT00000037114.1">
    <property type="protein sequence ID" value="ENSSTOP00000027784.1"/>
    <property type="gene ID" value="ENSSTOG00000023877.2"/>
</dbReference>
<comment type="subcellular location">
    <subcellularLocation>
        <location evidence="2">Cytoplasm</location>
        <location evidence="2">Cytosol</location>
    </subcellularLocation>
    <subcellularLocation>
        <location evidence="1">Mitochondrion outer membrane</location>
        <topology evidence="1">Peripheral membrane protein</topology>
    </subcellularLocation>
</comment>
<keyword evidence="7" id="KW-0677">Repeat</keyword>
<feature type="domain" description="Hexokinase N-terminal" evidence="19">
    <location>
        <begin position="18"/>
        <end position="80"/>
    </location>
</feature>
<name>A0A287D2M8_ICTTR</name>
<evidence type="ECO:0000256" key="10">
    <source>
        <dbReference type="ARBA" id="ARBA00023128"/>
    </source>
</evidence>
<comment type="catalytic activity">
    <reaction evidence="13">
        <text>a D-hexose + ATP = a D-hexose 6-phosphate + ADP + H(+)</text>
        <dbReference type="Rhea" id="RHEA:22740"/>
        <dbReference type="ChEBI" id="CHEBI:4194"/>
        <dbReference type="ChEBI" id="CHEBI:15378"/>
        <dbReference type="ChEBI" id="CHEBI:30616"/>
        <dbReference type="ChEBI" id="CHEBI:229467"/>
        <dbReference type="ChEBI" id="CHEBI:456216"/>
        <dbReference type="EC" id="2.7.1.1"/>
    </reaction>
    <physiologicalReaction direction="left-to-right" evidence="13">
        <dbReference type="Rhea" id="RHEA:22741"/>
    </physiologicalReaction>
</comment>
<evidence type="ECO:0000256" key="18">
    <source>
        <dbReference type="RuleBase" id="RU362007"/>
    </source>
</evidence>
<dbReference type="GO" id="GO:0005829">
    <property type="term" value="C:cytosol"/>
    <property type="evidence" value="ECO:0007669"/>
    <property type="project" value="UniProtKB-SubCell"/>
</dbReference>
<dbReference type="GO" id="GO:0001678">
    <property type="term" value="P:intracellular glucose homeostasis"/>
    <property type="evidence" value="ECO:0007669"/>
    <property type="project" value="InterPro"/>
</dbReference>
<dbReference type="Gene3D" id="3.30.420.40">
    <property type="match status" value="1"/>
</dbReference>
<dbReference type="GO" id="GO:0006096">
    <property type="term" value="P:glycolytic process"/>
    <property type="evidence" value="ECO:0007669"/>
    <property type="project" value="UniProtKB-KW"/>
</dbReference>
<dbReference type="Proteomes" id="UP000005215">
    <property type="component" value="Unassembled WGS sequence"/>
</dbReference>
<proteinExistence type="inferred from homology"/>
<keyword evidence="8" id="KW-1000">Mitochondrion outer membrane</keyword>
<dbReference type="PANTHER" id="PTHR19443">
    <property type="entry name" value="HEXOKINASE"/>
    <property type="match status" value="1"/>
</dbReference>
<evidence type="ECO:0000256" key="11">
    <source>
        <dbReference type="ARBA" id="ARBA00023136"/>
    </source>
</evidence>
<evidence type="ECO:0000256" key="14">
    <source>
        <dbReference type="ARBA" id="ARBA00046097"/>
    </source>
</evidence>
<keyword evidence="21" id="KW-1185">Reference proteome</keyword>
<dbReference type="GO" id="GO:0005524">
    <property type="term" value="F:ATP binding"/>
    <property type="evidence" value="ECO:0007669"/>
    <property type="project" value="UniProtKB-UniRule"/>
</dbReference>
<dbReference type="InterPro" id="IPR022672">
    <property type="entry name" value="Hexokinase_N"/>
</dbReference>
<keyword evidence="18" id="KW-0808">Transferase</keyword>
<gene>
    <name evidence="20" type="primary">HK1</name>
</gene>
<dbReference type="EMBL" id="AGTP01042543">
    <property type="status" value="NOT_ANNOTATED_CDS"/>
    <property type="molecule type" value="Genomic_DNA"/>
</dbReference>
<keyword evidence="9" id="KW-0007">Acetylation</keyword>
<evidence type="ECO:0000256" key="17">
    <source>
        <dbReference type="ARBA" id="ARBA00048160"/>
    </source>
</evidence>
<reference evidence="20" key="3">
    <citation type="submission" date="2025-09" db="UniProtKB">
        <authorList>
            <consortium name="Ensembl"/>
        </authorList>
    </citation>
    <scope>IDENTIFICATION</scope>
</reference>
<dbReference type="Pfam" id="PF00349">
    <property type="entry name" value="Hexokinase_1"/>
    <property type="match status" value="1"/>
</dbReference>
<keyword evidence="11" id="KW-0472">Membrane</keyword>
<evidence type="ECO:0000256" key="4">
    <source>
        <dbReference type="ARBA" id="ARBA00005028"/>
    </source>
</evidence>
<evidence type="ECO:0000313" key="21">
    <source>
        <dbReference type="Proteomes" id="UP000005215"/>
    </source>
</evidence>
<dbReference type="AlphaFoldDB" id="A0A287D2M8"/>
<dbReference type="PROSITE" id="PS00378">
    <property type="entry name" value="HEXOKINASE_1"/>
    <property type="match status" value="1"/>
</dbReference>
<dbReference type="SUPFAM" id="SSF53067">
    <property type="entry name" value="Actin-like ATPase domain"/>
    <property type="match status" value="1"/>
</dbReference>
<keyword evidence="5" id="KW-0963">Cytoplasm</keyword>
<evidence type="ECO:0000256" key="15">
    <source>
        <dbReference type="ARBA" id="ARBA00047013"/>
    </source>
</evidence>
<dbReference type="GO" id="GO:0005741">
    <property type="term" value="C:mitochondrial outer membrane"/>
    <property type="evidence" value="ECO:0007669"/>
    <property type="project" value="UniProtKB-SubCell"/>
</dbReference>
<keyword evidence="10" id="KW-0496">Mitochondrion</keyword>
<keyword evidence="12 18" id="KW-0324">Glycolysis</keyword>
<keyword evidence="18" id="KW-0067">ATP-binding</keyword>
<dbReference type="GO" id="GO:0004340">
    <property type="term" value="F:glucokinase activity"/>
    <property type="evidence" value="ECO:0007669"/>
    <property type="project" value="TreeGrafter"/>
</dbReference>
<organism evidence="20 21">
    <name type="scientific">Ictidomys tridecemlineatus</name>
    <name type="common">Thirteen-lined ground squirrel</name>
    <name type="synonym">Spermophilus tridecemlineatus</name>
    <dbReference type="NCBI Taxonomy" id="43179"/>
    <lineage>
        <taxon>Eukaryota</taxon>
        <taxon>Metazoa</taxon>
        <taxon>Chordata</taxon>
        <taxon>Craniata</taxon>
        <taxon>Vertebrata</taxon>
        <taxon>Euteleostomi</taxon>
        <taxon>Mammalia</taxon>
        <taxon>Eutheria</taxon>
        <taxon>Euarchontoglires</taxon>
        <taxon>Glires</taxon>
        <taxon>Rodentia</taxon>
        <taxon>Sciuromorpha</taxon>
        <taxon>Sciuridae</taxon>
        <taxon>Xerinae</taxon>
        <taxon>Marmotini</taxon>
        <taxon>Ictidomys</taxon>
    </lineage>
</organism>
<comment type="pathway">
    <text evidence="3">Carbohydrate degradation; glycolysis; D-glyceraldehyde 3-phosphate and glycerone phosphate from D-glucose: step 1/4.</text>
</comment>
<evidence type="ECO:0000256" key="12">
    <source>
        <dbReference type="ARBA" id="ARBA00023152"/>
    </source>
</evidence>
<accession>A0A287D2M8</accession>
<dbReference type="GeneTree" id="ENSGT00950000182787"/>
<evidence type="ECO:0000256" key="6">
    <source>
        <dbReference type="ARBA" id="ARBA00022533"/>
    </source>
</evidence>
<evidence type="ECO:0000256" key="1">
    <source>
        <dbReference type="ARBA" id="ARBA00004450"/>
    </source>
</evidence>
<dbReference type="EC" id="2.7.1.-" evidence="18"/>
<dbReference type="InterPro" id="IPR043129">
    <property type="entry name" value="ATPase_NBD"/>
</dbReference>
<dbReference type="PANTHER" id="PTHR19443:SF4">
    <property type="entry name" value="HEXOKINASE-2"/>
    <property type="match status" value="1"/>
</dbReference>
<evidence type="ECO:0000256" key="9">
    <source>
        <dbReference type="ARBA" id="ARBA00022990"/>
    </source>
</evidence>
<keyword evidence="18" id="KW-0547">Nucleotide-binding</keyword>
<dbReference type="InterPro" id="IPR001312">
    <property type="entry name" value="Hexokinase"/>
</dbReference>
<dbReference type="GO" id="GO:0008865">
    <property type="term" value="F:fructokinase activity"/>
    <property type="evidence" value="ECO:0007669"/>
    <property type="project" value="TreeGrafter"/>
</dbReference>
<dbReference type="PROSITE" id="PS51748">
    <property type="entry name" value="HEXOKINASE_2"/>
    <property type="match status" value="1"/>
</dbReference>
<keyword evidence="6" id="KW-0021">Allosteric enzyme</keyword>
<sequence length="80" mass="8864">MDSEHSPSVPCGGGEAWEAELFDHVAECLGDFMEKKKIKDKNLPVGFTFSFPCRQSKIDEAILITWTKRFKASGVEGADV</sequence>
<comment type="catalytic activity">
    <reaction evidence="17">
        <text>D-glucose + ATP = D-glucose 6-phosphate + ADP + H(+)</text>
        <dbReference type="Rhea" id="RHEA:17825"/>
        <dbReference type="ChEBI" id="CHEBI:4167"/>
        <dbReference type="ChEBI" id="CHEBI:15378"/>
        <dbReference type="ChEBI" id="CHEBI:30616"/>
        <dbReference type="ChEBI" id="CHEBI:61548"/>
        <dbReference type="ChEBI" id="CHEBI:456216"/>
        <dbReference type="EC" id="2.7.1.1"/>
    </reaction>
    <physiologicalReaction direction="left-to-right" evidence="17">
        <dbReference type="Rhea" id="RHEA:17826"/>
    </physiologicalReaction>
</comment>
<comment type="function">
    <text evidence="14">Catalyzes the phosphorylation of hexose, such as D-glucose and D-fructose, to hexose 6-phosphate (D-glucose 6-phosphate and D-fructose 6-phosphate, respectively). Mediates the initial step of glycolysis by catalyzing phosphorylation of D-glucose to D-glucose 6-phosphate. Plays a key role in maintaining the integrity of the outer mitochondrial membrane by preventing the release of apoptogenic molecules from the intermembrane space and subsequent apoptosis.</text>
</comment>
<evidence type="ECO:0000259" key="19">
    <source>
        <dbReference type="Pfam" id="PF00349"/>
    </source>
</evidence>
<dbReference type="InterPro" id="IPR019807">
    <property type="entry name" value="Hexokinase_BS"/>
</dbReference>
<evidence type="ECO:0000256" key="2">
    <source>
        <dbReference type="ARBA" id="ARBA00004514"/>
    </source>
</evidence>